<evidence type="ECO:0000256" key="10">
    <source>
        <dbReference type="ARBA" id="ARBA00022741"/>
    </source>
</evidence>
<evidence type="ECO:0000256" key="1">
    <source>
        <dbReference type="ARBA" id="ARBA00004479"/>
    </source>
</evidence>
<dbReference type="FunFam" id="1.10.510.10:FF:000044">
    <property type="entry name" value="Putative LRR receptor-like serine/threonine-protein kinase"/>
    <property type="match status" value="1"/>
</dbReference>
<dbReference type="GO" id="GO:0005524">
    <property type="term" value="F:ATP binding"/>
    <property type="evidence" value="ECO:0007669"/>
    <property type="project" value="UniProtKB-KW"/>
</dbReference>
<organism evidence="22 23">
    <name type="scientific">Gossypium tomentosum</name>
    <name type="common">Hawaiian cotton</name>
    <name type="synonym">Gossypium sandvicense</name>
    <dbReference type="NCBI Taxonomy" id="34277"/>
    <lineage>
        <taxon>Eukaryota</taxon>
        <taxon>Viridiplantae</taxon>
        <taxon>Streptophyta</taxon>
        <taxon>Embryophyta</taxon>
        <taxon>Tracheophyta</taxon>
        <taxon>Spermatophyta</taxon>
        <taxon>Magnoliopsida</taxon>
        <taxon>eudicotyledons</taxon>
        <taxon>Gunneridae</taxon>
        <taxon>Pentapetalae</taxon>
        <taxon>rosids</taxon>
        <taxon>malvids</taxon>
        <taxon>Malvales</taxon>
        <taxon>Malvaceae</taxon>
        <taxon>Malvoideae</taxon>
        <taxon>Gossypium</taxon>
    </lineage>
</organism>
<dbReference type="AlphaFoldDB" id="A0A5D2NJZ3"/>
<evidence type="ECO:0000256" key="6">
    <source>
        <dbReference type="ARBA" id="ARBA00022679"/>
    </source>
</evidence>
<dbReference type="InterPro" id="IPR001245">
    <property type="entry name" value="Ser-Thr/Tyr_kinase_cat_dom"/>
</dbReference>
<keyword evidence="4" id="KW-0597">Phosphoprotein</keyword>
<keyword evidence="15" id="KW-0675">Receptor</keyword>
<evidence type="ECO:0000256" key="11">
    <source>
        <dbReference type="ARBA" id="ARBA00022777"/>
    </source>
</evidence>
<evidence type="ECO:0000256" key="4">
    <source>
        <dbReference type="ARBA" id="ARBA00022553"/>
    </source>
</evidence>
<keyword evidence="8 20" id="KW-0732">Signal</keyword>
<evidence type="ECO:0000256" key="18">
    <source>
        <dbReference type="ARBA" id="ARBA00048679"/>
    </source>
</evidence>
<feature type="domain" description="Protein kinase" evidence="21">
    <location>
        <begin position="732"/>
        <end position="1012"/>
    </location>
</feature>
<evidence type="ECO:0000313" key="22">
    <source>
        <dbReference type="EMBL" id="TYI03495.1"/>
    </source>
</evidence>
<evidence type="ECO:0000256" key="2">
    <source>
        <dbReference type="ARBA" id="ARBA00012513"/>
    </source>
</evidence>
<evidence type="ECO:0000259" key="21">
    <source>
        <dbReference type="PROSITE" id="PS50011"/>
    </source>
</evidence>
<keyword evidence="12" id="KW-0067">ATP-binding</keyword>
<evidence type="ECO:0000256" key="14">
    <source>
        <dbReference type="ARBA" id="ARBA00023136"/>
    </source>
</evidence>
<dbReference type="Pfam" id="PF11721">
    <property type="entry name" value="Malectin"/>
    <property type="match status" value="1"/>
</dbReference>
<dbReference type="PANTHER" id="PTHR48006">
    <property type="entry name" value="LEUCINE-RICH REPEAT-CONTAINING PROTEIN DDB_G0281931-RELATED"/>
    <property type="match status" value="1"/>
</dbReference>
<evidence type="ECO:0000256" key="17">
    <source>
        <dbReference type="ARBA" id="ARBA00047899"/>
    </source>
</evidence>
<evidence type="ECO:0000256" key="16">
    <source>
        <dbReference type="ARBA" id="ARBA00023180"/>
    </source>
</evidence>
<dbReference type="Gene3D" id="3.30.200.20">
    <property type="entry name" value="Phosphorylase Kinase, domain 1"/>
    <property type="match status" value="1"/>
</dbReference>
<feature type="signal peptide" evidence="20">
    <location>
        <begin position="1"/>
        <end position="23"/>
    </location>
</feature>
<keyword evidence="5" id="KW-0433">Leucine-rich repeat</keyword>
<evidence type="ECO:0000256" key="20">
    <source>
        <dbReference type="SAM" id="SignalP"/>
    </source>
</evidence>
<name>A0A5D2NJZ3_GOSTO</name>
<dbReference type="SMART" id="SM00220">
    <property type="entry name" value="S_TKc"/>
    <property type="match status" value="1"/>
</dbReference>
<keyword evidence="3" id="KW-0723">Serine/threonine-protein kinase</keyword>
<dbReference type="InterPro" id="IPR051824">
    <property type="entry name" value="LRR_Rcpt-Like_S/T_Kinase"/>
</dbReference>
<dbReference type="Proteomes" id="UP000322667">
    <property type="component" value="Chromosome A11"/>
</dbReference>
<dbReference type="InterPro" id="IPR032675">
    <property type="entry name" value="LRR_dom_sf"/>
</dbReference>
<dbReference type="FunFam" id="3.80.10.10:FF:000383">
    <property type="entry name" value="Leucine-rich repeat receptor protein kinase EMS1"/>
    <property type="match status" value="1"/>
</dbReference>
<dbReference type="Gene3D" id="2.60.120.430">
    <property type="entry name" value="Galactose-binding lectin"/>
    <property type="match status" value="1"/>
</dbReference>
<dbReference type="SUPFAM" id="SSF52058">
    <property type="entry name" value="L domain-like"/>
    <property type="match status" value="1"/>
</dbReference>
<comment type="subcellular location">
    <subcellularLocation>
        <location evidence="1">Membrane</location>
        <topology evidence="1">Single-pass type I membrane protein</topology>
    </subcellularLocation>
</comment>
<keyword evidence="6" id="KW-0808">Transferase</keyword>
<keyword evidence="14 19" id="KW-0472">Membrane</keyword>
<evidence type="ECO:0000256" key="3">
    <source>
        <dbReference type="ARBA" id="ARBA00022527"/>
    </source>
</evidence>
<reference evidence="22 23" key="1">
    <citation type="submission" date="2019-07" db="EMBL/GenBank/DDBJ databases">
        <title>WGS assembly of Gossypium tomentosum.</title>
        <authorList>
            <person name="Chen Z.J."/>
            <person name="Sreedasyam A."/>
            <person name="Ando A."/>
            <person name="Song Q."/>
            <person name="De L."/>
            <person name="Hulse-Kemp A."/>
            <person name="Ding M."/>
            <person name="Ye W."/>
            <person name="Kirkbride R."/>
            <person name="Jenkins J."/>
            <person name="Plott C."/>
            <person name="Lovell J."/>
            <person name="Lin Y.-M."/>
            <person name="Vaughn R."/>
            <person name="Liu B."/>
            <person name="Li W."/>
            <person name="Simpson S."/>
            <person name="Scheffler B."/>
            <person name="Saski C."/>
            <person name="Grover C."/>
            <person name="Hu G."/>
            <person name="Conover J."/>
            <person name="Carlson J."/>
            <person name="Shu S."/>
            <person name="Boston L."/>
            <person name="Williams M."/>
            <person name="Peterson D."/>
            <person name="Mcgee K."/>
            <person name="Jones D."/>
            <person name="Wendel J."/>
            <person name="Stelly D."/>
            <person name="Grimwood J."/>
            <person name="Schmutz J."/>
        </authorList>
    </citation>
    <scope>NUCLEOTIDE SEQUENCE [LARGE SCALE GENOMIC DNA]</scope>
    <source>
        <strain evidence="22">7179.01</strain>
    </source>
</reference>
<dbReference type="InterPro" id="IPR011009">
    <property type="entry name" value="Kinase-like_dom_sf"/>
</dbReference>
<protein>
    <recommendedName>
        <fullName evidence="2">non-specific serine/threonine protein kinase</fullName>
        <ecNumber evidence="2">2.7.11.1</ecNumber>
    </recommendedName>
</protein>
<evidence type="ECO:0000256" key="12">
    <source>
        <dbReference type="ARBA" id="ARBA00022840"/>
    </source>
</evidence>
<proteinExistence type="predicted"/>
<gene>
    <name evidence="22" type="ORF">ES332_A11G343500v1</name>
</gene>
<keyword evidence="13 19" id="KW-1133">Transmembrane helix</keyword>
<dbReference type="InterPro" id="IPR000719">
    <property type="entry name" value="Prot_kinase_dom"/>
</dbReference>
<dbReference type="FunFam" id="3.30.200.20:FF:000217">
    <property type="entry name" value="probable LRR receptor-like serine/threonine-protein kinase At1g53430"/>
    <property type="match status" value="1"/>
</dbReference>
<feature type="transmembrane region" description="Helical" evidence="19">
    <location>
        <begin position="671"/>
        <end position="696"/>
    </location>
</feature>
<evidence type="ECO:0000256" key="5">
    <source>
        <dbReference type="ARBA" id="ARBA00022614"/>
    </source>
</evidence>
<dbReference type="Pfam" id="PF00560">
    <property type="entry name" value="LRR_1"/>
    <property type="match status" value="4"/>
</dbReference>
<evidence type="ECO:0000256" key="7">
    <source>
        <dbReference type="ARBA" id="ARBA00022692"/>
    </source>
</evidence>
<dbReference type="EC" id="2.7.11.1" evidence="2"/>
<keyword evidence="7 19" id="KW-0812">Transmembrane</keyword>
<keyword evidence="23" id="KW-1185">Reference proteome</keyword>
<feature type="chain" id="PRO_5022988671" description="non-specific serine/threonine protein kinase" evidence="20">
    <location>
        <begin position="24"/>
        <end position="1055"/>
    </location>
</feature>
<evidence type="ECO:0000313" key="23">
    <source>
        <dbReference type="Proteomes" id="UP000322667"/>
    </source>
</evidence>
<dbReference type="PROSITE" id="PS00108">
    <property type="entry name" value="PROTEIN_KINASE_ST"/>
    <property type="match status" value="1"/>
</dbReference>
<dbReference type="GO" id="GO:0016020">
    <property type="term" value="C:membrane"/>
    <property type="evidence" value="ECO:0007669"/>
    <property type="project" value="UniProtKB-SubCell"/>
</dbReference>
<comment type="catalytic activity">
    <reaction evidence="18">
        <text>L-seryl-[protein] + ATP = O-phospho-L-seryl-[protein] + ADP + H(+)</text>
        <dbReference type="Rhea" id="RHEA:17989"/>
        <dbReference type="Rhea" id="RHEA-COMP:9863"/>
        <dbReference type="Rhea" id="RHEA-COMP:11604"/>
        <dbReference type="ChEBI" id="CHEBI:15378"/>
        <dbReference type="ChEBI" id="CHEBI:29999"/>
        <dbReference type="ChEBI" id="CHEBI:30616"/>
        <dbReference type="ChEBI" id="CHEBI:83421"/>
        <dbReference type="ChEBI" id="CHEBI:456216"/>
        <dbReference type="EC" id="2.7.11.1"/>
    </reaction>
</comment>
<dbReference type="Pfam" id="PF07714">
    <property type="entry name" value="PK_Tyr_Ser-Thr"/>
    <property type="match status" value="1"/>
</dbReference>
<keyword evidence="11" id="KW-0418">Kinase</keyword>
<comment type="catalytic activity">
    <reaction evidence="17">
        <text>L-threonyl-[protein] + ATP = O-phospho-L-threonyl-[protein] + ADP + H(+)</text>
        <dbReference type="Rhea" id="RHEA:46608"/>
        <dbReference type="Rhea" id="RHEA-COMP:11060"/>
        <dbReference type="Rhea" id="RHEA-COMP:11605"/>
        <dbReference type="ChEBI" id="CHEBI:15378"/>
        <dbReference type="ChEBI" id="CHEBI:30013"/>
        <dbReference type="ChEBI" id="CHEBI:30616"/>
        <dbReference type="ChEBI" id="CHEBI:61977"/>
        <dbReference type="ChEBI" id="CHEBI:456216"/>
        <dbReference type="EC" id="2.7.11.1"/>
    </reaction>
</comment>
<dbReference type="PANTHER" id="PTHR48006:SF81">
    <property type="entry name" value="PROTEIN KINASE DOMAIN-CONTAINING PROTEIN"/>
    <property type="match status" value="1"/>
</dbReference>
<dbReference type="CDD" id="cd14066">
    <property type="entry name" value="STKc_IRAK"/>
    <property type="match status" value="1"/>
</dbReference>
<keyword evidence="16" id="KW-0325">Glycoprotein</keyword>
<keyword evidence="9" id="KW-0677">Repeat</keyword>
<evidence type="ECO:0000256" key="8">
    <source>
        <dbReference type="ARBA" id="ARBA00022729"/>
    </source>
</evidence>
<keyword evidence="10" id="KW-0547">Nucleotide-binding</keyword>
<dbReference type="GO" id="GO:0004674">
    <property type="term" value="F:protein serine/threonine kinase activity"/>
    <property type="evidence" value="ECO:0007669"/>
    <property type="project" value="UniProtKB-KW"/>
</dbReference>
<dbReference type="Gene3D" id="1.10.510.10">
    <property type="entry name" value="Transferase(Phosphotransferase) domain 1"/>
    <property type="match status" value="1"/>
</dbReference>
<evidence type="ECO:0000256" key="13">
    <source>
        <dbReference type="ARBA" id="ARBA00022989"/>
    </source>
</evidence>
<dbReference type="SUPFAM" id="SSF56112">
    <property type="entry name" value="Protein kinase-like (PK-like)"/>
    <property type="match status" value="1"/>
</dbReference>
<evidence type="ECO:0000256" key="19">
    <source>
        <dbReference type="SAM" id="Phobius"/>
    </source>
</evidence>
<sequence length="1055" mass="116879">MLFLRLVLGSIFIVCCLTTLTNGATLAKDEVEALKRIGKTLGKNGWNFGSDPCSQHDSWVDQSTRYYANNVTCDCSFNSSTICHVVRIVLKAQNLSGTLPPNLNSLPFLQEIDLTRNYLSGTIPPDWGSSTRLVSIVLENNGFSGILPAELGNLSKIEQFRISDNNFTGHIPEFIFRNWKNLEQIYMEASGLIGPIPSVNVTLLNLTYIIISDLNGDETNFTQPLIDASLPNLERLMSRSCNLIGEIPASFGTFTSIKILDLSFNRLGGEISENLSTLDNLTYLFLNGNNFTGKVPSWILNTKENNDLSYNNFTDTGVTGCQQSNIMNLFSSIARVNNSGIVPCLRSQTTCAAGPTHSVHINCGGEITKFNGTDYDADNNQAGPKLDLLLQRRQRIQHHFAQLHPLHHITLGCFSFFGSGWMKKNLMKNLGKQEDFLLEHHLQHSQLLPLLLLQVQKEKLANFPFQLPYLQTWNFHQTEHLGLSQSSLSPDYTTWPSTFLQSTRNWAFSTTRVFLDDDHTDDNLAFDNSQVSISGDGAELYRNARLAPTSLTYYHFCLANSTYTVNLHFAEIQFTNDQTYSSLGRRIFDVYIQGKKKLKDFNIKESVGRTGIPIVKEFTIIVTDGTLEIGFQWAGKGMTSMPQGIIYGPLISAISVFDPNDKLSSTSTGGIAAAAVVGIVGGAVFVASVILGILWWNGCLREKSTLERDLKGIELQTTSFTLSQIKAVTNDFHASNKIGEGGFGPVYKGTLADGTMIAVKQLSARSKQGNREFVTEIGMISALQHPHLVKLYGCCIEGNQLMLIYEYLENNSLARALFGPQESQLTLDWPTRMKICIGIARGLAYLHEESRLKIVHRDIKATNVLLDKNLNPKISDFSLAKLDEENNTHISTRIAGTYGYMALEYALHGRLTEKADVYSFGIVALEIVSGRCNTRSRPKQEPFILLEWAHVLKENGTLLELVDTRIGSDCNIDEVMAMINIALLCTNPTASARPLMSSVVSMLGKAEVQEYLTDTSISSNRQMTDGPWTNSSTAAADLYPANLTSGYLQNTDSTN</sequence>
<dbReference type="PROSITE" id="PS50011">
    <property type="entry name" value="PROTEIN_KINASE_DOM"/>
    <property type="match status" value="1"/>
</dbReference>
<dbReference type="EMBL" id="CM017620">
    <property type="protein sequence ID" value="TYI03495.1"/>
    <property type="molecule type" value="Genomic_DNA"/>
</dbReference>
<evidence type="ECO:0000256" key="9">
    <source>
        <dbReference type="ARBA" id="ARBA00022737"/>
    </source>
</evidence>
<dbReference type="InterPro" id="IPR008271">
    <property type="entry name" value="Ser/Thr_kinase_AS"/>
</dbReference>
<dbReference type="InterPro" id="IPR021720">
    <property type="entry name" value="Malectin_dom"/>
</dbReference>
<accession>A0A5D2NJZ3</accession>
<dbReference type="InterPro" id="IPR001611">
    <property type="entry name" value="Leu-rich_rpt"/>
</dbReference>
<dbReference type="Gene3D" id="3.80.10.10">
    <property type="entry name" value="Ribonuclease Inhibitor"/>
    <property type="match status" value="2"/>
</dbReference>
<evidence type="ECO:0000256" key="15">
    <source>
        <dbReference type="ARBA" id="ARBA00023170"/>
    </source>
</evidence>